<sequence>MIKSHRLSMSRLFQKRFYFLAFFAFKLFAAFSQASLNFSEIDIQSEFSDLTYNSNNLNIHNLYFSLNYNLKDIEDASYIYLNFEKQCSS</sequence>
<accession>A0A3M7RPS5</accession>
<reference evidence="1 2" key="1">
    <citation type="journal article" date="2018" name="Sci. Rep.">
        <title>Genomic signatures of local adaptation to the degree of environmental predictability in rotifers.</title>
        <authorList>
            <person name="Franch-Gras L."/>
            <person name="Hahn C."/>
            <person name="Garcia-Roger E.M."/>
            <person name="Carmona M.J."/>
            <person name="Serra M."/>
            <person name="Gomez A."/>
        </authorList>
    </citation>
    <scope>NUCLEOTIDE SEQUENCE [LARGE SCALE GENOMIC DNA]</scope>
    <source>
        <strain evidence="1">HYR1</strain>
    </source>
</reference>
<keyword evidence="2" id="KW-1185">Reference proteome</keyword>
<dbReference type="Proteomes" id="UP000276133">
    <property type="component" value="Unassembled WGS sequence"/>
</dbReference>
<dbReference type="EMBL" id="REGN01002903">
    <property type="protein sequence ID" value="RNA25556.1"/>
    <property type="molecule type" value="Genomic_DNA"/>
</dbReference>
<name>A0A3M7RPS5_BRAPC</name>
<evidence type="ECO:0000313" key="1">
    <source>
        <dbReference type="EMBL" id="RNA25556.1"/>
    </source>
</evidence>
<gene>
    <name evidence="1" type="ORF">BpHYR1_053772</name>
</gene>
<comment type="caution">
    <text evidence="1">The sequence shown here is derived from an EMBL/GenBank/DDBJ whole genome shotgun (WGS) entry which is preliminary data.</text>
</comment>
<protein>
    <submittedName>
        <fullName evidence="1">Uncharacterized protein</fullName>
    </submittedName>
</protein>
<evidence type="ECO:0000313" key="2">
    <source>
        <dbReference type="Proteomes" id="UP000276133"/>
    </source>
</evidence>
<organism evidence="1 2">
    <name type="scientific">Brachionus plicatilis</name>
    <name type="common">Marine rotifer</name>
    <name type="synonym">Brachionus muelleri</name>
    <dbReference type="NCBI Taxonomy" id="10195"/>
    <lineage>
        <taxon>Eukaryota</taxon>
        <taxon>Metazoa</taxon>
        <taxon>Spiralia</taxon>
        <taxon>Gnathifera</taxon>
        <taxon>Rotifera</taxon>
        <taxon>Eurotatoria</taxon>
        <taxon>Monogononta</taxon>
        <taxon>Pseudotrocha</taxon>
        <taxon>Ploima</taxon>
        <taxon>Brachionidae</taxon>
        <taxon>Brachionus</taxon>
    </lineage>
</organism>
<dbReference type="AlphaFoldDB" id="A0A3M7RPS5"/>
<proteinExistence type="predicted"/>